<evidence type="ECO:0000256" key="1">
    <source>
        <dbReference type="HAMAP-Rule" id="MF_02088"/>
    </source>
</evidence>
<keyword evidence="1" id="KW-1133">Transmembrane helix</keyword>
<feature type="transmembrane region" description="Helical" evidence="1">
    <location>
        <begin position="98"/>
        <end position="117"/>
    </location>
</feature>
<organism evidence="2 3">
    <name type="scientific">Acidicapsa dinghuensis</name>
    <dbReference type="NCBI Taxonomy" id="2218256"/>
    <lineage>
        <taxon>Bacteria</taxon>
        <taxon>Pseudomonadati</taxon>
        <taxon>Acidobacteriota</taxon>
        <taxon>Terriglobia</taxon>
        <taxon>Terriglobales</taxon>
        <taxon>Acidobacteriaceae</taxon>
        <taxon>Acidicapsa</taxon>
    </lineage>
</organism>
<evidence type="ECO:0000313" key="2">
    <source>
        <dbReference type="EMBL" id="MFC5862392.1"/>
    </source>
</evidence>
<comment type="caution">
    <text evidence="2">The sequence shown here is derived from an EMBL/GenBank/DDBJ whole genome shotgun (WGS) entry which is preliminary data.</text>
</comment>
<keyword evidence="1" id="KW-1003">Cell membrane</keyword>
<protein>
    <recommendedName>
        <fullName evidence="1">Probable queuosine precursor transporter</fullName>
        <shortName evidence="1">Q precursor transporter</shortName>
    </recommendedName>
</protein>
<reference evidence="3" key="1">
    <citation type="journal article" date="2019" name="Int. J. Syst. Evol. Microbiol.">
        <title>The Global Catalogue of Microorganisms (GCM) 10K type strain sequencing project: providing services to taxonomists for standard genome sequencing and annotation.</title>
        <authorList>
            <consortium name="The Broad Institute Genomics Platform"/>
            <consortium name="The Broad Institute Genome Sequencing Center for Infectious Disease"/>
            <person name="Wu L."/>
            <person name="Ma J."/>
        </authorList>
    </citation>
    <scope>NUCLEOTIDE SEQUENCE [LARGE SCALE GENOMIC DNA]</scope>
    <source>
        <strain evidence="3">JCM 4087</strain>
    </source>
</reference>
<sequence>MNPHRASCQDAAWRPAENQICSCIPSGPLSFGNASTLPLSRSADHRIRDSSSVSNLIGPKICQIGPFLVSGAQLLFPVTYICGDIFTEVYGYSAAKRAIWMGFFGMSLLAAMGQVAVSLPPAPGWPSQQAFETVFGLVPRFAIASLIAYWAGEFTNSYTMAKLKLFTNGRHLWTRTIGSTITGQLVDSIMLILIAFWGVPPLPKILLMIASSYGFKIAYEVVATPLTYLAIRKLKRIEEADVYDRGTNFNPFALF</sequence>
<dbReference type="NCBIfam" id="TIGR00697">
    <property type="entry name" value="queuosine precursor transporter"/>
    <property type="match status" value="1"/>
</dbReference>
<comment type="function">
    <text evidence="1">Involved in the import of queuosine (Q) precursors, required for Q precursor salvage.</text>
</comment>
<comment type="subcellular location">
    <subcellularLocation>
        <location evidence="1">Cell membrane</location>
        <topology evidence="1">Multi-pass membrane protein</topology>
    </subcellularLocation>
</comment>
<keyword evidence="1" id="KW-0813">Transport</keyword>
<dbReference type="Pfam" id="PF02592">
    <property type="entry name" value="Vut_1"/>
    <property type="match status" value="1"/>
</dbReference>
<dbReference type="PANTHER" id="PTHR34300">
    <property type="entry name" value="QUEUOSINE PRECURSOR TRANSPORTER-RELATED"/>
    <property type="match status" value="1"/>
</dbReference>
<name>A0ABW1EGK0_9BACT</name>
<evidence type="ECO:0000313" key="3">
    <source>
        <dbReference type="Proteomes" id="UP001596091"/>
    </source>
</evidence>
<proteinExistence type="inferred from homology"/>
<feature type="transmembrane region" description="Helical" evidence="1">
    <location>
        <begin position="205"/>
        <end position="231"/>
    </location>
</feature>
<gene>
    <name evidence="2" type="ORF">ACFPT7_08845</name>
</gene>
<dbReference type="PANTHER" id="PTHR34300:SF2">
    <property type="entry name" value="QUEUOSINE PRECURSOR TRANSPORTER-RELATED"/>
    <property type="match status" value="1"/>
</dbReference>
<dbReference type="HAMAP" id="MF_02088">
    <property type="entry name" value="Q_prec_transport"/>
    <property type="match status" value="1"/>
</dbReference>
<keyword evidence="1" id="KW-0472">Membrane</keyword>
<feature type="transmembrane region" description="Helical" evidence="1">
    <location>
        <begin position="129"/>
        <end position="151"/>
    </location>
</feature>
<dbReference type="RefSeq" id="WP_263335568.1">
    <property type="nucleotide sequence ID" value="NZ_JAGSYH010000003.1"/>
</dbReference>
<accession>A0ABW1EGK0</accession>
<dbReference type="Proteomes" id="UP001596091">
    <property type="component" value="Unassembled WGS sequence"/>
</dbReference>
<feature type="transmembrane region" description="Helical" evidence="1">
    <location>
        <begin position="172"/>
        <end position="199"/>
    </location>
</feature>
<dbReference type="InterPro" id="IPR003744">
    <property type="entry name" value="YhhQ"/>
</dbReference>
<keyword evidence="3" id="KW-1185">Reference proteome</keyword>
<comment type="similarity">
    <text evidence="1">Belongs to the vitamin uptake transporter (VUT/ECF) (TC 2.A.88) family. Q precursor transporter subfamily.</text>
</comment>
<dbReference type="EMBL" id="JBHSPH010000002">
    <property type="protein sequence ID" value="MFC5862392.1"/>
    <property type="molecule type" value="Genomic_DNA"/>
</dbReference>
<keyword evidence="1" id="KW-0812">Transmembrane</keyword>